<dbReference type="Proteomes" id="UP000094795">
    <property type="component" value="Unassembled WGS sequence"/>
</dbReference>
<feature type="domain" description="DUF6434" evidence="1">
    <location>
        <begin position="6"/>
        <end position="68"/>
    </location>
</feature>
<proteinExistence type="predicted"/>
<comment type="caution">
    <text evidence="2">The sequence shown here is derived from an EMBL/GenBank/DDBJ whole genome shotgun (WGS) entry which is preliminary data.</text>
</comment>
<gene>
    <name evidence="2" type="ORF">AWJ14_05950</name>
</gene>
<sequence>MTERRDWHCDPITDDTVIDARYRNTQTVRRYFKSRIGDHFTFDRPFMAWMKSHAGSTMRDAVAEWRKRKGAT</sequence>
<evidence type="ECO:0000313" key="2">
    <source>
        <dbReference type="EMBL" id="OCW55668.1"/>
    </source>
</evidence>
<dbReference type="STRING" id="1480615.AWJ14_05950"/>
<accession>A0A1C1YQ81</accession>
<evidence type="ECO:0000259" key="1">
    <source>
        <dbReference type="Pfam" id="PF20026"/>
    </source>
</evidence>
<reference evidence="2 3" key="1">
    <citation type="submission" date="2015-12" db="EMBL/GenBank/DDBJ databases">
        <authorList>
            <person name="Shamseldin A."/>
            <person name="Moawad H."/>
            <person name="Abd El-Rahim W.M."/>
            <person name="Sadowsky M.J."/>
        </authorList>
    </citation>
    <scope>NUCLEOTIDE SEQUENCE [LARGE SCALE GENOMIC DNA]</scope>
    <source>
        <strain evidence="2 3">JC234</strain>
    </source>
</reference>
<organism evidence="2 3">
    <name type="scientific">Hoeflea olei</name>
    <dbReference type="NCBI Taxonomy" id="1480615"/>
    <lineage>
        <taxon>Bacteria</taxon>
        <taxon>Pseudomonadati</taxon>
        <taxon>Pseudomonadota</taxon>
        <taxon>Alphaproteobacteria</taxon>
        <taxon>Hyphomicrobiales</taxon>
        <taxon>Rhizobiaceae</taxon>
        <taxon>Hoeflea</taxon>
    </lineage>
</organism>
<dbReference type="EMBL" id="LQZT01000050">
    <property type="protein sequence ID" value="OCW55668.1"/>
    <property type="molecule type" value="Genomic_DNA"/>
</dbReference>
<name>A0A1C1YQ81_9HYPH</name>
<dbReference type="Pfam" id="PF20026">
    <property type="entry name" value="DUF6434"/>
    <property type="match status" value="1"/>
</dbReference>
<dbReference type="OrthoDB" id="9778090at2"/>
<dbReference type="AlphaFoldDB" id="A0A1C1YQ81"/>
<protein>
    <recommendedName>
        <fullName evidence="1">DUF6434 domain-containing protein</fullName>
    </recommendedName>
</protein>
<keyword evidence="3" id="KW-1185">Reference proteome</keyword>
<dbReference type="InterPro" id="IPR045492">
    <property type="entry name" value="DUF6434"/>
</dbReference>
<evidence type="ECO:0000313" key="3">
    <source>
        <dbReference type="Proteomes" id="UP000094795"/>
    </source>
</evidence>